<dbReference type="Pfam" id="PF03241">
    <property type="entry name" value="HpaB"/>
    <property type="match status" value="1"/>
</dbReference>
<dbReference type="EC" id="1.14.14.-" evidence="6"/>
<dbReference type="STRING" id="37916.MCHLDSM_07319"/>
<dbReference type="PATRIC" id="fig|37916.4.peg.7348"/>
<protein>
    <submittedName>
        <fullName evidence="6">FADH(2)-dependent monooxygenase TftD</fullName>
        <ecNumber evidence="6">1.14.14.-</ecNumber>
    </submittedName>
</protein>
<feature type="domain" description="HpaB/PvcC/4-BUDH N-terminal" evidence="5">
    <location>
        <begin position="2"/>
        <end position="117"/>
    </location>
</feature>
<evidence type="ECO:0000256" key="1">
    <source>
        <dbReference type="ARBA" id="ARBA00022630"/>
    </source>
</evidence>
<dbReference type="GO" id="GO:0016627">
    <property type="term" value="F:oxidoreductase activity, acting on the CH-CH group of donors"/>
    <property type="evidence" value="ECO:0007669"/>
    <property type="project" value="InterPro"/>
</dbReference>
<dbReference type="InterPro" id="IPR009100">
    <property type="entry name" value="AcylCoA_DH/oxidase_NM_dom_sf"/>
</dbReference>
<dbReference type="InterPro" id="IPR024674">
    <property type="entry name" value="HpaB/PvcC/4-BUDH_N"/>
</dbReference>
<accession>A0A0J6V7Z7</accession>
<comment type="caution">
    <text evidence="6">The sequence shown here is derived from an EMBL/GenBank/DDBJ whole genome shotgun (WGS) entry which is preliminary data.</text>
</comment>
<evidence type="ECO:0000313" key="6">
    <source>
        <dbReference type="EMBL" id="KMO66975.1"/>
    </source>
</evidence>
<evidence type="ECO:0000313" key="7">
    <source>
        <dbReference type="Proteomes" id="UP000036513"/>
    </source>
</evidence>
<dbReference type="InterPro" id="IPR046373">
    <property type="entry name" value="Acyl-CoA_Oxase/DH_mid-dom_sf"/>
</dbReference>
<reference evidence="6 7" key="1">
    <citation type="journal article" date="2015" name="Genome Biol. Evol.">
        <title>Characterization of Three Mycobacterium spp. with Potential Use in Bioremediation by Genome Sequencing and Comparative Genomics.</title>
        <authorList>
            <person name="Das S."/>
            <person name="Pettersson B.M."/>
            <person name="Behra P.R."/>
            <person name="Ramesh M."/>
            <person name="Dasgupta S."/>
            <person name="Bhattacharya A."/>
            <person name="Kirsebom L.A."/>
        </authorList>
    </citation>
    <scope>NUCLEOTIDE SEQUENCE [LARGE SCALE GENOMIC DNA]</scope>
    <source>
        <strain evidence="6 7">DSM 43826</strain>
    </source>
</reference>
<evidence type="ECO:0000256" key="3">
    <source>
        <dbReference type="ARBA" id="ARBA00023002"/>
    </source>
</evidence>
<dbReference type="InterPro" id="IPR004925">
    <property type="entry name" value="HpaB/PvcC/4-BUDH"/>
</dbReference>
<feature type="domain" description="HpaB/PvcC/4-BUDH C-terminal" evidence="4">
    <location>
        <begin position="133"/>
        <end position="311"/>
    </location>
</feature>
<evidence type="ECO:0000256" key="2">
    <source>
        <dbReference type="ARBA" id="ARBA00022827"/>
    </source>
</evidence>
<keyword evidence="1" id="KW-0285">Flavoprotein</keyword>
<dbReference type="InterPro" id="IPR036250">
    <property type="entry name" value="AcylCo_DH-like_C"/>
</dbReference>
<name>A0A0J6V7Z7_9MYCO</name>
<keyword evidence="3 6" id="KW-0560">Oxidoreductase</keyword>
<sequence length="355" mass="39534">MFIDPQTDRGGDGSGPSPALTIVGETDEGIIVNGVKPVGTSAAFAQWLHLGVFFRPGLPPDQVIFGVIPTNTPGVTIVSRESYVNDDAANHPMAAMGDELDSAAIIENVLIPWDCVFHVRNVEHAMLYPKRVFDWHQYYVLVRAAVRAELMVGLAMAMANSLGTYEIPEVKVRLAKFVEFQHILQAAVLAAEEHGFITPGGQFKPAPLRVDTGRAYFLEHYPAMIQELLDLCGRVALMYPSEGQWNDEKLRKWMEPTVTGAHGDGYDRIKMARVIHDLFLTEWGTRQQMFDNFQSTPLRMIRFLNMMRFYQTPTGDHIDFARQVCGIEKAETAIDAQPAYIRRIDRAAAPAGAAT</sequence>
<dbReference type="SUPFAM" id="SSF47203">
    <property type="entry name" value="Acyl-CoA dehydrogenase C-terminal domain-like"/>
    <property type="match status" value="1"/>
</dbReference>
<keyword evidence="7" id="KW-1185">Reference proteome</keyword>
<keyword evidence="2" id="KW-0274">FAD</keyword>
<dbReference type="Pfam" id="PF11794">
    <property type="entry name" value="HpaB_N"/>
    <property type="match status" value="1"/>
</dbReference>
<dbReference type="RefSeq" id="WP_053083176.1">
    <property type="nucleotide sequence ID" value="NZ_JYNL01000071.1"/>
</dbReference>
<evidence type="ECO:0000259" key="4">
    <source>
        <dbReference type="Pfam" id="PF03241"/>
    </source>
</evidence>
<gene>
    <name evidence="6" type="primary">tftD_4</name>
    <name evidence="6" type="ORF">MCHLDSM_07319</name>
</gene>
<keyword evidence="6" id="KW-0503">Monooxygenase</keyword>
<organism evidence="6 7">
    <name type="scientific">Mycolicibacterium chlorophenolicum</name>
    <dbReference type="NCBI Taxonomy" id="37916"/>
    <lineage>
        <taxon>Bacteria</taxon>
        <taxon>Bacillati</taxon>
        <taxon>Actinomycetota</taxon>
        <taxon>Actinomycetes</taxon>
        <taxon>Mycobacteriales</taxon>
        <taxon>Mycobacteriaceae</taxon>
        <taxon>Mycolicibacterium</taxon>
    </lineage>
</organism>
<dbReference type="GO" id="GO:0004497">
    <property type="term" value="F:monooxygenase activity"/>
    <property type="evidence" value="ECO:0007669"/>
    <property type="project" value="UniProtKB-KW"/>
</dbReference>
<dbReference type="Proteomes" id="UP000036513">
    <property type="component" value="Unassembled WGS sequence"/>
</dbReference>
<dbReference type="SMR" id="A0A0J6V7Z7"/>
<dbReference type="Gene3D" id="1.20.140.10">
    <property type="entry name" value="Butyryl-CoA Dehydrogenase, subunit A, domain 3"/>
    <property type="match status" value="1"/>
</dbReference>
<dbReference type="PANTHER" id="PTHR36117:SF3">
    <property type="entry name" value="4-HYDROXYPHENYLACETATE 3-MONOOXYGENASE-RELATED"/>
    <property type="match status" value="1"/>
</dbReference>
<dbReference type="PANTHER" id="PTHR36117">
    <property type="entry name" value="4-HYDROXYPHENYLACETATE 3-MONOOXYGENASE-RELATED"/>
    <property type="match status" value="1"/>
</dbReference>
<dbReference type="Gene3D" id="2.40.110.10">
    <property type="entry name" value="Butyryl-CoA Dehydrogenase, subunit A, domain 2"/>
    <property type="match status" value="1"/>
</dbReference>
<dbReference type="SUPFAM" id="SSF56645">
    <property type="entry name" value="Acyl-CoA dehydrogenase NM domain-like"/>
    <property type="match status" value="1"/>
</dbReference>
<proteinExistence type="predicted"/>
<dbReference type="EMBL" id="JYNL01000071">
    <property type="protein sequence ID" value="KMO66975.1"/>
    <property type="molecule type" value="Genomic_DNA"/>
</dbReference>
<dbReference type="AlphaFoldDB" id="A0A0J6V7Z7"/>
<dbReference type="InterPro" id="IPR024719">
    <property type="entry name" value="HpaB/PvcC/4-BUDH_C"/>
</dbReference>
<evidence type="ECO:0000259" key="5">
    <source>
        <dbReference type="Pfam" id="PF11794"/>
    </source>
</evidence>